<evidence type="ECO:0000256" key="4">
    <source>
        <dbReference type="ARBA" id="ARBA00022676"/>
    </source>
</evidence>
<dbReference type="Proteomes" id="UP001652580">
    <property type="component" value="Chromosome 10"/>
</dbReference>
<evidence type="ECO:0000256" key="10">
    <source>
        <dbReference type="ARBA" id="ARBA00023180"/>
    </source>
</evidence>
<keyword evidence="8" id="KW-1133">Transmembrane helix</keyword>
<feature type="compositionally biased region" description="Acidic residues" evidence="14">
    <location>
        <begin position="803"/>
        <end position="812"/>
    </location>
</feature>
<proteinExistence type="inferred from homology"/>
<dbReference type="Pfam" id="PF01501">
    <property type="entry name" value="Glyco_transf_8"/>
    <property type="match status" value="1"/>
</dbReference>
<dbReference type="InterPro" id="IPR029044">
    <property type="entry name" value="Nucleotide-diphossugar_trans"/>
</dbReference>
<evidence type="ECO:0000256" key="2">
    <source>
        <dbReference type="ARBA" id="ARBA00006351"/>
    </source>
</evidence>
<evidence type="ECO:0000313" key="17">
    <source>
        <dbReference type="RefSeq" id="XP_057410029.1"/>
    </source>
</evidence>
<sequence length="812" mass="92003">MKLRNKAAALLLLALAALLLAGLSLRARRAAAPAPLARPASAPPRRPAPAPARLPGPGALPGAGQSARRRRPPRPRPRGSRRGAASLKKLARRPGELRSFQAVLPPELWIHLAVVACGNRLEETLVMLKSAVLFSHRKMKFHIFTEDSLKPEFDKQLRQWPDSYTKKFEYRIYPITFSVGNPQEWKKLFKPCAAQRLFLPVILKDVDSLLYVDTDVLFLRPVDDIWKLLRQFNSTQLAAMAPEHEIPKIGWYSRFARHPFYGSAGVNSGVMLMNLTRIRSAQFKNSMIPTGLAWEDMLYPLYQKYKNAITWGDQDLLNIIFYFNPECLYVFPCQWNYRPDHCMYGSNCRAAEREGVSVLHGNRGVYHDEKQPTFKALYEAIRDEAELFPIRGLCTCLESFTLEIHLAKFYYPSDFEKRGKKEVCPVLDQFLCHVAKTGETMIQWSQFKGYFIFKLEKVMDDFRTSAPEPRGPPNPNVEYIPFDEMKERILKIVTGFNGIPFTIQRLCELLTDPRRNYTGTDKFLRGVEKNVMVVSCVYPSSEKNNSNSLNRMNGVMFPGNSPSYTERSNINGPGTPRPLNRPKVSLSVPMTTNGLPESTDSKESNLKQNEDKNHSDSSTSESEGSSVSPIKNKHPDEDTVEAEGHEVKRLRFDKESDVREMASQTSSSEISSVMVEETEAPSSSQNKDKESSCTRQHCTEEDEEEDEEEEEESFMTSREMIPERKNQEKESDDALTVNEETSEENNQMEESDLTEVERGLHSEGSENTGPVSSSNCHETEELIGSNSSKTGEILSESSMEATEVTDEPMEQD</sequence>
<feature type="compositionally biased region" description="Basic and acidic residues" evidence="14">
    <location>
        <begin position="755"/>
        <end position="764"/>
    </location>
</feature>
<feature type="compositionally biased region" description="Polar residues" evidence="14">
    <location>
        <begin position="560"/>
        <end position="572"/>
    </location>
</feature>
<keyword evidence="7" id="KW-0735">Signal-anchor</keyword>
<comment type="function">
    <text evidence="11">Glycosyltransferase which elongates the O-linked glucose attached to EGF-like repeats in the extracellular domain of Notch proteins by catalyzing the addition of xylose.</text>
</comment>
<feature type="compositionally biased region" description="Basic and acidic residues" evidence="14">
    <location>
        <begin position="720"/>
        <end position="729"/>
    </location>
</feature>
<evidence type="ECO:0000256" key="11">
    <source>
        <dbReference type="ARBA" id="ARBA00037301"/>
    </source>
</evidence>
<evidence type="ECO:0000256" key="9">
    <source>
        <dbReference type="ARBA" id="ARBA00023136"/>
    </source>
</evidence>
<feature type="compositionally biased region" description="Acidic residues" evidence="14">
    <location>
        <begin position="740"/>
        <end position="754"/>
    </location>
</feature>
<evidence type="ECO:0000256" key="8">
    <source>
        <dbReference type="ARBA" id="ARBA00022989"/>
    </source>
</evidence>
<evidence type="ECO:0000256" key="6">
    <source>
        <dbReference type="ARBA" id="ARBA00022692"/>
    </source>
</evidence>
<evidence type="ECO:0000256" key="5">
    <source>
        <dbReference type="ARBA" id="ARBA00022679"/>
    </source>
</evidence>
<keyword evidence="6" id="KW-0812">Transmembrane</keyword>
<evidence type="ECO:0000256" key="15">
    <source>
        <dbReference type="SAM" id="SignalP"/>
    </source>
</evidence>
<keyword evidence="15" id="KW-0732">Signal</keyword>
<evidence type="ECO:0000256" key="7">
    <source>
        <dbReference type="ARBA" id="ARBA00022968"/>
    </source>
</evidence>
<dbReference type="EC" id="2.4.2.42" evidence="12"/>
<dbReference type="SUPFAM" id="SSF53448">
    <property type="entry name" value="Nucleotide-diphospho-sugar transferases"/>
    <property type="match status" value="1"/>
</dbReference>
<keyword evidence="5" id="KW-0808">Transferase</keyword>
<feature type="compositionally biased region" description="Low complexity" evidence="14">
    <location>
        <begin position="55"/>
        <end position="66"/>
    </location>
</feature>
<dbReference type="InterPro" id="IPR015267">
    <property type="entry name" value="PPP4R2"/>
</dbReference>
<dbReference type="PANTHER" id="PTHR46012:SF1">
    <property type="entry name" value="GLUCOSIDE XYLOSYLTRANSFERASE 2"/>
    <property type="match status" value="1"/>
</dbReference>
<comment type="subcellular location">
    <subcellularLocation>
        <location evidence="1">Membrane</location>
        <topology evidence="1">Single-pass type II membrane protein</topology>
    </subcellularLocation>
</comment>
<evidence type="ECO:0000256" key="14">
    <source>
        <dbReference type="SAM" id="MobiDB-lite"/>
    </source>
</evidence>
<feature type="compositionally biased region" description="Basic residues" evidence="14">
    <location>
        <begin position="67"/>
        <end position="81"/>
    </location>
</feature>
<dbReference type="InterPro" id="IPR051993">
    <property type="entry name" value="Glycosyltransferase_8"/>
</dbReference>
<feature type="signal peptide" evidence="15">
    <location>
        <begin position="1"/>
        <end position="21"/>
    </location>
</feature>
<keyword evidence="16" id="KW-1185">Reference proteome</keyword>
<feature type="compositionally biased region" description="Basic and acidic residues" evidence="14">
    <location>
        <begin position="599"/>
        <end position="615"/>
    </location>
</feature>
<name>A0ABM3U6Q9_BALAC</name>
<evidence type="ECO:0000256" key="13">
    <source>
        <dbReference type="ARBA" id="ARBA00049181"/>
    </source>
</evidence>
<feature type="compositionally biased region" description="Polar residues" evidence="14">
    <location>
        <begin position="765"/>
        <end position="776"/>
    </location>
</feature>
<protein>
    <recommendedName>
        <fullName evidence="12">UDP-D-xylose:beta-D-glucoside alpha-1,3-D-xylosyltransferase</fullName>
        <ecNumber evidence="12">2.4.2.42</ecNumber>
    </recommendedName>
</protein>
<reference evidence="17" key="1">
    <citation type="submission" date="2025-08" db="UniProtKB">
        <authorList>
            <consortium name="RefSeq"/>
        </authorList>
    </citation>
    <scope>IDENTIFICATION</scope>
</reference>
<feature type="compositionally biased region" description="Acidic residues" evidence="14">
    <location>
        <begin position="700"/>
        <end position="713"/>
    </location>
</feature>
<feature type="compositionally biased region" description="Polar residues" evidence="14">
    <location>
        <begin position="588"/>
        <end position="598"/>
    </location>
</feature>
<feature type="compositionally biased region" description="Pro residues" evidence="14">
    <location>
        <begin position="41"/>
        <end position="54"/>
    </location>
</feature>
<dbReference type="RefSeq" id="XP_057410029.1">
    <property type="nucleotide sequence ID" value="XM_057554046.1"/>
</dbReference>
<dbReference type="Gene3D" id="3.90.550.10">
    <property type="entry name" value="Spore Coat Polysaccharide Biosynthesis Protein SpsA, Chain A"/>
    <property type="match status" value="1"/>
</dbReference>
<dbReference type="Pfam" id="PF09184">
    <property type="entry name" value="PPP4R2"/>
    <property type="match status" value="1"/>
</dbReference>
<evidence type="ECO:0000256" key="12">
    <source>
        <dbReference type="ARBA" id="ARBA00038854"/>
    </source>
</evidence>
<dbReference type="InterPro" id="IPR002495">
    <property type="entry name" value="Glyco_trans_8"/>
</dbReference>
<feature type="compositionally biased region" description="Low complexity" evidence="14">
    <location>
        <begin position="661"/>
        <end position="675"/>
    </location>
</feature>
<feature type="compositionally biased region" description="Polar residues" evidence="14">
    <location>
        <begin position="784"/>
        <end position="800"/>
    </location>
</feature>
<dbReference type="GeneID" id="103001076"/>
<feature type="compositionally biased region" description="Low complexity" evidence="14">
    <location>
        <begin position="616"/>
        <end position="628"/>
    </location>
</feature>
<accession>A0ABM3U6Q9</accession>
<keyword evidence="4" id="KW-0328">Glycosyltransferase</keyword>
<evidence type="ECO:0000256" key="1">
    <source>
        <dbReference type="ARBA" id="ARBA00004606"/>
    </source>
</evidence>
<feature type="compositionally biased region" description="Polar residues" evidence="14">
    <location>
        <begin position="542"/>
        <end position="551"/>
    </location>
</feature>
<feature type="compositionally biased region" description="Basic and acidic residues" evidence="14">
    <location>
        <begin position="633"/>
        <end position="660"/>
    </location>
</feature>
<feature type="region of interest" description="Disordered" evidence="14">
    <location>
        <begin position="542"/>
        <end position="812"/>
    </location>
</feature>
<evidence type="ECO:0000256" key="3">
    <source>
        <dbReference type="ARBA" id="ARBA00009207"/>
    </source>
</evidence>
<feature type="region of interest" description="Disordered" evidence="14">
    <location>
        <begin position="33"/>
        <end position="88"/>
    </location>
</feature>
<keyword evidence="9" id="KW-0472">Membrane</keyword>
<comment type="similarity">
    <text evidence="3">Belongs to the PPP4R2 family.</text>
</comment>
<comment type="similarity">
    <text evidence="2">Belongs to the glycosyltransferase 8 family.</text>
</comment>
<organism evidence="16 17">
    <name type="scientific">Balaenoptera acutorostrata</name>
    <name type="common">Common minke whale</name>
    <name type="synonym">Balaena rostrata</name>
    <dbReference type="NCBI Taxonomy" id="9767"/>
    <lineage>
        <taxon>Eukaryota</taxon>
        <taxon>Metazoa</taxon>
        <taxon>Chordata</taxon>
        <taxon>Craniata</taxon>
        <taxon>Vertebrata</taxon>
        <taxon>Euteleostomi</taxon>
        <taxon>Mammalia</taxon>
        <taxon>Eutheria</taxon>
        <taxon>Laurasiatheria</taxon>
        <taxon>Artiodactyla</taxon>
        <taxon>Whippomorpha</taxon>
        <taxon>Cetacea</taxon>
        <taxon>Mysticeti</taxon>
        <taxon>Balaenopteridae</taxon>
        <taxon>Balaenoptera</taxon>
    </lineage>
</organism>
<feature type="chain" id="PRO_5046808579" description="UDP-D-xylose:beta-D-glucoside alpha-1,3-D-xylosyltransferase" evidence="15">
    <location>
        <begin position="22"/>
        <end position="812"/>
    </location>
</feature>
<comment type="catalytic activity">
    <reaction evidence="13">
        <text>3-O-(beta-D-glucosyl)-L-seryl-[EGF-like domain protein] + UDP-alpha-D-xylose = 3-O-[alpha-D-xylosyl-(1-&gt;3)-beta-D-glucosyl]-L-seryl-[EGF-like domain protein] + UDP + H(+)</text>
        <dbReference type="Rhea" id="RHEA:56064"/>
        <dbReference type="Rhea" id="RHEA-COMP:14610"/>
        <dbReference type="Rhea" id="RHEA-COMP:14611"/>
        <dbReference type="ChEBI" id="CHEBI:15378"/>
        <dbReference type="ChEBI" id="CHEBI:57632"/>
        <dbReference type="ChEBI" id="CHEBI:58223"/>
        <dbReference type="ChEBI" id="CHEBI:140575"/>
        <dbReference type="ChEBI" id="CHEBI:140576"/>
        <dbReference type="EC" id="2.4.2.42"/>
    </reaction>
</comment>
<keyword evidence="10" id="KW-0325">Glycoprotein</keyword>
<gene>
    <name evidence="17" type="primary">PPP4R2</name>
</gene>
<evidence type="ECO:0000313" key="16">
    <source>
        <dbReference type="Proteomes" id="UP001652580"/>
    </source>
</evidence>
<dbReference type="PANTHER" id="PTHR46012">
    <property type="entry name" value="IP22168P"/>
    <property type="match status" value="1"/>
</dbReference>